<reference evidence="1 2" key="1">
    <citation type="submission" date="2014-03" db="EMBL/GenBank/DDBJ databases">
        <title>Draft genome of the hookworm Oesophagostomum dentatum.</title>
        <authorList>
            <person name="Mitreva M."/>
        </authorList>
    </citation>
    <scope>NUCLEOTIDE SEQUENCE [LARGE SCALE GENOMIC DNA]</scope>
    <source>
        <strain evidence="1 2">OD-Hann</strain>
    </source>
</reference>
<proteinExistence type="predicted"/>
<gene>
    <name evidence="1" type="ORF">OESDEN_05614</name>
</gene>
<accession>A0A0B1TEA2</accession>
<dbReference type="AlphaFoldDB" id="A0A0B1TEA2"/>
<dbReference type="OrthoDB" id="10639470at2759"/>
<dbReference type="EMBL" id="KN550319">
    <property type="protein sequence ID" value="KHJ94456.1"/>
    <property type="molecule type" value="Genomic_DNA"/>
</dbReference>
<keyword evidence="2" id="KW-1185">Reference proteome</keyword>
<name>A0A0B1TEA2_OESDE</name>
<sequence length="158" mass="18186">MSVITLILKGTLCLDCEDKPSHDAAIVYEFTGRLYAWNLKRILTNLLFSFAKTSSTVALMGFGCGGVTRFEGIFESSPTKYNYEHWQSWGMRYIDSEIQTCGKDSKGNPHIALERVYNYKFLQNRPPHKRLLIFMTTGNHEDETKLLYWINKASISED</sequence>
<protein>
    <submittedName>
        <fullName evidence="1">Uncharacterized protein</fullName>
    </submittedName>
</protein>
<evidence type="ECO:0000313" key="1">
    <source>
        <dbReference type="EMBL" id="KHJ94456.1"/>
    </source>
</evidence>
<dbReference type="Proteomes" id="UP000053660">
    <property type="component" value="Unassembled WGS sequence"/>
</dbReference>
<organism evidence="1 2">
    <name type="scientific">Oesophagostomum dentatum</name>
    <name type="common">Nodular worm</name>
    <dbReference type="NCBI Taxonomy" id="61180"/>
    <lineage>
        <taxon>Eukaryota</taxon>
        <taxon>Metazoa</taxon>
        <taxon>Ecdysozoa</taxon>
        <taxon>Nematoda</taxon>
        <taxon>Chromadorea</taxon>
        <taxon>Rhabditida</taxon>
        <taxon>Rhabditina</taxon>
        <taxon>Rhabditomorpha</taxon>
        <taxon>Strongyloidea</taxon>
        <taxon>Strongylidae</taxon>
        <taxon>Oesophagostomum</taxon>
    </lineage>
</organism>
<evidence type="ECO:0000313" key="2">
    <source>
        <dbReference type="Proteomes" id="UP000053660"/>
    </source>
</evidence>